<dbReference type="Pfam" id="PF01476">
    <property type="entry name" value="LysM"/>
    <property type="match status" value="4"/>
</dbReference>
<evidence type="ECO:0000256" key="1">
    <source>
        <dbReference type="ARBA" id="ARBA00022669"/>
    </source>
</evidence>
<feature type="signal peptide" evidence="5">
    <location>
        <begin position="1"/>
        <end position="19"/>
    </location>
</feature>
<gene>
    <name evidence="7" type="ORF">M409DRAFT_29416</name>
</gene>
<dbReference type="PANTHER" id="PTHR34997:SF2">
    <property type="entry name" value="LYSM DOMAIN-CONTAINING PROTEIN-RELATED"/>
    <property type="match status" value="1"/>
</dbReference>
<dbReference type="RefSeq" id="XP_033661007.1">
    <property type="nucleotide sequence ID" value="XM_033809456.1"/>
</dbReference>
<feature type="domain" description="LysM" evidence="6">
    <location>
        <begin position="89"/>
        <end position="133"/>
    </location>
</feature>
<feature type="domain" description="LysM" evidence="6">
    <location>
        <begin position="350"/>
        <end position="396"/>
    </location>
</feature>
<feature type="domain" description="LysM" evidence="6">
    <location>
        <begin position="185"/>
        <end position="231"/>
    </location>
</feature>
<evidence type="ECO:0000256" key="2">
    <source>
        <dbReference type="ARBA" id="ARBA00022729"/>
    </source>
</evidence>
<keyword evidence="3" id="KW-0843">Virulence</keyword>
<dbReference type="GO" id="GO:0008061">
    <property type="term" value="F:chitin binding"/>
    <property type="evidence" value="ECO:0007669"/>
    <property type="project" value="UniProtKB-KW"/>
</dbReference>
<dbReference type="SMART" id="SM00257">
    <property type="entry name" value="LysM"/>
    <property type="match status" value="4"/>
</dbReference>
<dbReference type="InterPro" id="IPR036779">
    <property type="entry name" value="LysM_dom_sf"/>
</dbReference>
<dbReference type="Proteomes" id="UP000799537">
    <property type="component" value="Unassembled WGS sequence"/>
</dbReference>
<sequence length="399" mass="41888">MAFKRTLSALALAPHLTSALFLNTTRSLTLSTRSFLSQPSQSLLISSSDIRHAHGSLVSISSAPEITITANSTQVPFDFHRLSSISCSFETSADAGDTCESFSAVWGLTVEQFVALNPGVTCPNLVADQSYCVIGTVSPGTTTAAPATTTPTTTPFPTQTTPKPTTTTSAQHQPQQSGLAADCNNFYLVSAGDTCSSIEGQYGIPAHQFGSWNPSIDSDCSNLLAGYYVCVGVPGATTTPPSKTTEMTSKAGNGITTPTPTQSGMADNCNKFDLVESGDSCGDIATTYNIPLATFYSWNPAVGSDCSALWAGYYVCVDTTSYRPTTTTSAGNGITTPTPYESGMVDNCNKFYEVQSGDTCDSIGQSQGVTTADIESWNPKVGSTCSSLYLNYYICVGIK</sequence>
<dbReference type="SUPFAM" id="SSF54106">
    <property type="entry name" value="LysM domain"/>
    <property type="match status" value="3"/>
</dbReference>
<feature type="domain" description="LysM" evidence="6">
    <location>
        <begin position="271"/>
        <end position="317"/>
    </location>
</feature>
<dbReference type="OrthoDB" id="2281372at2759"/>
<feature type="compositionally biased region" description="Low complexity" evidence="4">
    <location>
        <begin position="240"/>
        <end position="250"/>
    </location>
</feature>
<evidence type="ECO:0000256" key="4">
    <source>
        <dbReference type="SAM" id="MobiDB-lite"/>
    </source>
</evidence>
<accession>A0A6A6C1H7</accession>
<feature type="chain" id="PRO_5025467990" evidence="5">
    <location>
        <begin position="20"/>
        <end position="399"/>
    </location>
</feature>
<keyword evidence="1" id="KW-0147">Chitin-binding</keyword>
<feature type="compositionally biased region" description="Low complexity" evidence="4">
    <location>
        <begin position="143"/>
        <end position="168"/>
    </location>
</feature>
<keyword evidence="8" id="KW-1185">Reference proteome</keyword>
<evidence type="ECO:0000256" key="3">
    <source>
        <dbReference type="ARBA" id="ARBA00023026"/>
    </source>
</evidence>
<dbReference type="GeneID" id="54562728"/>
<protein>
    <submittedName>
        <fullName evidence="7">Carbohydrate-binding module family 50 protein</fullName>
    </submittedName>
</protein>
<dbReference type="EMBL" id="ML993629">
    <property type="protein sequence ID" value="KAF2160118.1"/>
    <property type="molecule type" value="Genomic_DNA"/>
</dbReference>
<reference evidence="7" key="1">
    <citation type="journal article" date="2020" name="Stud. Mycol.">
        <title>101 Dothideomycetes genomes: a test case for predicting lifestyles and emergence of pathogens.</title>
        <authorList>
            <person name="Haridas S."/>
            <person name="Albert R."/>
            <person name="Binder M."/>
            <person name="Bloem J."/>
            <person name="Labutti K."/>
            <person name="Salamov A."/>
            <person name="Andreopoulos B."/>
            <person name="Baker S."/>
            <person name="Barry K."/>
            <person name="Bills G."/>
            <person name="Bluhm B."/>
            <person name="Cannon C."/>
            <person name="Castanera R."/>
            <person name="Culley D."/>
            <person name="Daum C."/>
            <person name="Ezra D."/>
            <person name="Gonzalez J."/>
            <person name="Henrissat B."/>
            <person name="Kuo A."/>
            <person name="Liang C."/>
            <person name="Lipzen A."/>
            <person name="Lutzoni F."/>
            <person name="Magnuson J."/>
            <person name="Mondo S."/>
            <person name="Nolan M."/>
            <person name="Ohm R."/>
            <person name="Pangilinan J."/>
            <person name="Park H.-J."/>
            <person name="Ramirez L."/>
            <person name="Alfaro M."/>
            <person name="Sun H."/>
            <person name="Tritt A."/>
            <person name="Yoshinaga Y."/>
            <person name="Zwiers L.-H."/>
            <person name="Turgeon B."/>
            <person name="Goodwin S."/>
            <person name="Spatafora J."/>
            <person name="Crous P."/>
            <person name="Grigoriev I."/>
        </authorList>
    </citation>
    <scope>NUCLEOTIDE SEQUENCE</scope>
    <source>
        <strain evidence="7">ATCC 36951</strain>
    </source>
</reference>
<dbReference type="AlphaFoldDB" id="A0A6A6C1H7"/>
<dbReference type="InterPro" id="IPR018392">
    <property type="entry name" value="LysM"/>
</dbReference>
<dbReference type="PANTHER" id="PTHR34997">
    <property type="entry name" value="AM15"/>
    <property type="match status" value="1"/>
</dbReference>
<proteinExistence type="predicted"/>
<evidence type="ECO:0000256" key="5">
    <source>
        <dbReference type="SAM" id="SignalP"/>
    </source>
</evidence>
<organism evidence="7 8">
    <name type="scientific">Zasmidium cellare ATCC 36951</name>
    <dbReference type="NCBI Taxonomy" id="1080233"/>
    <lineage>
        <taxon>Eukaryota</taxon>
        <taxon>Fungi</taxon>
        <taxon>Dikarya</taxon>
        <taxon>Ascomycota</taxon>
        <taxon>Pezizomycotina</taxon>
        <taxon>Dothideomycetes</taxon>
        <taxon>Dothideomycetidae</taxon>
        <taxon>Mycosphaerellales</taxon>
        <taxon>Mycosphaerellaceae</taxon>
        <taxon>Zasmidium</taxon>
    </lineage>
</organism>
<feature type="region of interest" description="Disordered" evidence="4">
    <location>
        <begin position="240"/>
        <end position="262"/>
    </location>
</feature>
<dbReference type="PROSITE" id="PS51782">
    <property type="entry name" value="LYSM"/>
    <property type="match status" value="4"/>
</dbReference>
<evidence type="ECO:0000313" key="8">
    <source>
        <dbReference type="Proteomes" id="UP000799537"/>
    </source>
</evidence>
<evidence type="ECO:0000313" key="7">
    <source>
        <dbReference type="EMBL" id="KAF2160118.1"/>
    </source>
</evidence>
<dbReference type="CDD" id="cd00118">
    <property type="entry name" value="LysM"/>
    <property type="match status" value="4"/>
</dbReference>
<name>A0A6A6C1H7_ZASCE</name>
<dbReference type="InterPro" id="IPR052210">
    <property type="entry name" value="LysM1-like"/>
</dbReference>
<feature type="region of interest" description="Disordered" evidence="4">
    <location>
        <begin position="143"/>
        <end position="175"/>
    </location>
</feature>
<evidence type="ECO:0000259" key="6">
    <source>
        <dbReference type="PROSITE" id="PS51782"/>
    </source>
</evidence>
<keyword evidence="2 5" id="KW-0732">Signal</keyword>
<dbReference type="Gene3D" id="3.10.350.10">
    <property type="entry name" value="LysM domain"/>
    <property type="match status" value="4"/>
</dbReference>